<dbReference type="Gene3D" id="2.40.30.200">
    <property type="match status" value="1"/>
</dbReference>
<accession>I7KLC4</accession>
<dbReference type="STRING" id="1423790.BN53_04175"/>
<sequence length="264" mass="30072">MALIKTLRTSDIVYHNRSSTDFGLKILFPFNPPAPTPNKQMLTIPGKSGDWADNNRSYQAAETAVNAVIRIPKKYDGNWWTLKGDIENWLYGNEDWLKFEQDPDYLYRAQIVTAPTFTPVNPERINATINFHFQPFKFKEKTIHYIPIPKSGIIYNDETVNVKPDWHIKGTGNFMLTVNGMPYEFDDLNGDLYLIGEEGNAYAKDPSVMSDDNYLLNTNIRLANNTAPELLCNGSGENYLSIAALDDTSKLELCELKPLLRRLI</sequence>
<dbReference type="eggNOG" id="COG4722">
    <property type="taxonomic scope" value="Bacteria"/>
</dbReference>
<gene>
    <name evidence="1" type="ORF">BN53_04175</name>
</gene>
<reference evidence="1 2" key="1">
    <citation type="submission" date="2012-06" db="EMBL/GenBank/DDBJ databases">
        <title>Draft Genome Sequence of Lactobacillus pasteurii CRBIP 24.76T.</title>
        <authorList>
            <person name="Cousin S."/>
            <person name="Bouchier C."/>
            <person name="Loux V."/>
            <person name="Ma L."/>
            <person name="Creno S."/>
            <person name="Bizet C."/>
            <person name="Clermont D."/>
        </authorList>
    </citation>
    <scope>NUCLEOTIDE SEQUENCE [LARGE SCALE GENOMIC DNA]</scope>
    <source>
        <strain evidence="2">CRBIP 24.76T</strain>
    </source>
</reference>
<protein>
    <submittedName>
        <fullName evidence="1">Phage protein</fullName>
    </submittedName>
</protein>
<dbReference type="PATRIC" id="fig|1423790.3.peg.853"/>
<evidence type="ECO:0000313" key="1">
    <source>
        <dbReference type="EMBL" id="CCI85284.1"/>
    </source>
</evidence>
<comment type="caution">
    <text evidence="1">The sequence shown here is derived from an EMBL/GenBank/DDBJ whole genome shotgun (WGS) entry which is preliminary data.</text>
</comment>
<dbReference type="Proteomes" id="UP000009311">
    <property type="component" value="Unassembled WGS sequence"/>
</dbReference>
<name>I7KLC4_9LACO</name>
<keyword evidence="2" id="KW-1185">Reference proteome</keyword>
<evidence type="ECO:0000313" key="2">
    <source>
        <dbReference type="Proteomes" id="UP000009311"/>
    </source>
</evidence>
<dbReference type="RefSeq" id="WP_009559834.1">
    <property type="nucleotide sequence ID" value="NZ_AYZN01000017.1"/>
</dbReference>
<proteinExistence type="predicted"/>
<organism evidence="1 2">
    <name type="scientific">Lactobacillus pasteurii DSM 23907 = CRBIP 24.76</name>
    <dbReference type="NCBI Taxonomy" id="1423790"/>
    <lineage>
        <taxon>Bacteria</taxon>
        <taxon>Bacillati</taxon>
        <taxon>Bacillota</taxon>
        <taxon>Bacilli</taxon>
        <taxon>Lactobacillales</taxon>
        <taxon>Lactobacillaceae</taxon>
        <taxon>Lactobacillus</taxon>
    </lineage>
</organism>
<dbReference type="AlphaFoldDB" id="I7KLC4"/>
<dbReference type="EMBL" id="CAKD01000021">
    <property type="protein sequence ID" value="CCI85284.1"/>
    <property type="molecule type" value="Genomic_DNA"/>
</dbReference>